<accession>A0A0B7AFB3</accession>
<organism evidence="1">
    <name type="scientific">Arion vulgaris</name>
    <dbReference type="NCBI Taxonomy" id="1028688"/>
    <lineage>
        <taxon>Eukaryota</taxon>
        <taxon>Metazoa</taxon>
        <taxon>Spiralia</taxon>
        <taxon>Lophotrochozoa</taxon>
        <taxon>Mollusca</taxon>
        <taxon>Gastropoda</taxon>
        <taxon>Heterobranchia</taxon>
        <taxon>Euthyneura</taxon>
        <taxon>Panpulmonata</taxon>
        <taxon>Eupulmonata</taxon>
        <taxon>Stylommatophora</taxon>
        <taxon>Helicina</taxon>
        <taxon>Arionoidea</taxon>
        <taxon>Arionidae</taxon>
        <taxon>Arion</taxon>
    </lineage>
</organism>
<sequence length="49" mass="4941">CFPCMALVLLNRNGTASASSITQGMGSVVPATILGISGRKSLVNGTAQF</sequence>
<evidence type="ECO:0000313" key="1">
    <source>
        <dbReference type="EMBL" id="CEK79337.1"/>
    </source>
</evidence>
<dbReference type="EMBL" id="HACG01032472">
    <property type="protein sequence ID" value="CEK79337.1"/>
    <property type="molecule type" value="Transcribed_RNA"/>
</dbReference>
<dbReference type="AlphaFoldDB" id="A0A0B7AFB3"/>
<reference evidence="1" key="1">
    <citation type="submission" date="2014-12" db="EMBL/GenBank/DDBJ databases">
        <title>Insight into the proteome of Arion vulgaris.</title>
        <authorList>
            <person name="Aradska J."/>
            <person name="Bulat T."/>
            <person name="Smidak R."/>
            <person name="Sarate P."/>
            <person name="Gangsoo J."/>
            <person name="Sialana F."/>
            <person name="Bilban M."/>
            <person name="Lubec G."/>
        </authorList>
    </citation>
    <scope>NUCLEOTIDE SEQUENCE</scope>
    <source>
        <tissue evidence="1">Skin</tissue>
    </source>
</reference>
<name>A0A0B7AFB3_9EUPU</name>
<protein>
    <submittedName>
        <fullName evidence="1">Uncharacterized protein</fullName>
    </submittedName>
</protein>
<proteinExistence type="predicted"/>
<feature type="non-terminal residue" evidence="1">
    <location>
        <position position="1"/>
    </location>
</feature>
<gene>
    <name evidence="1" type="primary">ORF114872</name>
</gene>